<evidence type="ECO:0000256" key="9">
    <source>
        <dbReference type="ARBA" id="ARBA00023065"/>
    </source>
</evidence>
<evidence type="ECO:0000256" key="8">
    <source>
        <dbReference type="ARBA" id="ARBA00022989"/>
    </source>
</evidence>
<dbReference type="EMBL" id="LN681402">
    <property type="protein sequence ID" value="CEK40184.1"/>
    <property type="molecule type" value="Genomic_DNA"/>
</dbReference>
<keyword evidence="7 12" id="KW-0375">Hydrogen ion transport</keyword>
<evidence type="ECO:0000256" key="5">
    <source>
        <dbReference type="ARBA" id="ARBA00022547"/>
    </source>
</evidence>
<dbReference type="GO" id="GO:0045259">
    <property type="term" value="C:proton-transporting ATP synthase complex"/>
    <property type="evidence" value="ECO:0007669"/>
    <property type="project" value="UniProtKB-KW"/>
</dbReference>
<accession>A0A0A8WDU1</accession>
<dbReference type="InterPro" id="IPR001421">
    <property type="entry name" value="ATP8_metazoa"/>
</dbReference>
<dbReference type="GeneID" id="22549405"/>
<evidence type="ECO:0000256" key="6">
    <source>
        <dbReference type="ARBA" id="ARBA00022692"/>
    </source>
</evidence>
<evidence type="ECO:0000256" key="3">
    <source>
        <dbReference type="ARBA" id="ARBA00011291"/>
    </source>
</evidence>
<evidence type="ECO:0000256" key="10">
    <source>
        <dbReference type="ARBA" id="ARBA00023128"/>
    </source>
</evidence>
<evidence type="ECO:0000256" key="1">
    <source>
        <dbReference type="ARBA" id="ARBA00004304"/>
    </source>
</evidence>
<reference evidence="14" key="1">
    <citation type="submission" date="2014-11" db="EMBL/GenBank/DDBJ databases">
        <authorList>
            <person name="Gan H."/>
        </authorList>
    </citation>
    <scope>NUCLEOTIDE SEQUENCE</scope>
</reference>
<comment type="subunit">
    <text evidence="3">F-type ATPases have 2 components, CF(1) - the catalytic core - and CF(0) - the membrane proton channel.</text>
</comment>
<comment type="subcellular location">
    <subcellularLocation>
        <location evidence="1 12">Mitochondrion membrane</location>
        <topology evidence="1 12">Single-pass membrane protein</topology>
    </subcellularLocation>
</comment>
<keyword evidence="5 12" id="KW-0138">CF(0)</keyword>
<protein>
    <recommendedName>
        <fullName evidence="12">ATP synthase complex subunit 8</fullName>
    </recommendedName>
</protein>
<dbReference type="CTD" id="4509"/>
<geneLocation type="mitochondrion" evidence="14"/>
<keyword evidence="10 12" id="KW-0496">Mitochondrion</keyword>
<dbReference type="RefSeq" id="YP_009112534.1">
    <property type="nucleotide sequence ID" value="NC_025957.1"/>
</dbReference>
<evidence type="ECO:0000256" key="7">
    <source>
        <dbReference type="ARBA" id="ARBA00022781"/>
    </source>
</evidence>
<reference evidence="14" key="2">
    <citation type="submission" date="2014-12" db="EMBL/GenBank/DDBJ databases">
        <title>Complete mitochondrial genome of Paranephrops planifrons.</title>
        <authorList>
            <person name="Gan H.M."/>
            <person name="Tan M.H."/>
            <person name="Allison M."/>
            <person name="Austin C.M."/>
        </authorList>
    </citation>
    <scope>NUCLEOTIDE SEQUENCE</scope>
</reference>
<dbReference type="GO" id="GO:0031966">
    <property type="term" value="C:mitochondrial membrane"/>
    <property type="evidence" value="ECO:0007669"/>
    <property type="project" value="UniProtKB-SubCell"/>
</dbReference>
<feature type="transmembrane region" description="Helical" evidence="13">
    <location>
        <begin position="7"/>
        <end position="30"/>
    </location>
</feature>
<keyword evidence="6 12" id="KW-0812">Transmembrane</keyword>
<dbReference type="Pfam" id="PF00895">
    <property type="entry name" value="ATP-synt_8"/>
    <property type="match status" value="1"/>
</dbReference>
<sequence length="52" mass="6334">MPQMSPLFWLNLFIFFLLGFLLFIITNYFIKPPLKVLTLSENLINLEKTWKW</sequence>
<dbReference type="GO" id="GO:0015078">
    <property type="term" value="F:proton transmembrane transporter activity"/>
    <property type="evidence" value="ECO:0007669"/>
    <property type="project" value="InterPro"/>
</dbReference>
<comment type="similarity">
    <text evidence="2 12">Belongs to the ATPase protein 8 family.</text>
</comment>
<keyword evidence="9 12" id="KW-0406">Ion transport</keyword>
<dbReference type="GO" id="GO:0015986">
    <property type="term" value="P:proton motive force-driven ATP synthesis"/>
    <property type="evidence" value="ECO:0007669"/>
    <property type="project" value="InterPro"/>
</dbReference>
<evidence type="ECO:0000313" key="14">
    <source>
        <dbReference type="EMBL" id="CEK40184.1"/>
    </source>
</evidence>
<dbReference type="AlphaFoldDB" id="A0A0A8WDU1"/>
<keyword evidence="4 12" id="KW-0813">Transport</keyword>
<gene>
    <name evidence="14" type="primary">atp8</name>
</gene>
<evidence type="ECO:0000256" key="13">
    <source>
        <dbReference type="SAM" id="Phobius"/>
    </source>
</evidence>
<proteinExistence type="inferred from homology"/>
<keyword evidence="11 13" id="KW-0472">Membrane</keyword>
<evidence type="ECO:0000256" key="12">
    <source>
        <dbReference type="RuleBase" id="RU003661"/>
    </source>
</evidence>
<evidence type="ECO:0000256" key="2">
    <source>
        <dbReference type="ARBA" id="ARBA00008892"/>
    </source>
</evidence>
<evidence type="ECO:0000256" key="11">
    <source>
        <dbReference type="ARBA" id="ARBA00023136"/>
    </source>
</evidence>
<name>A0A0A8WDU1_9EUCA</name>
<organism evidence="14">
    <name type="scientific">Paranephrops planifrons</name>
    <dbReference type="NCBI Taxonomy" id="99774"/>
    <lineage>
        <taxon>Eukaryota</taxon>
        <taxon>Metazoa</taxon>
        <taxon>Ecdysozoa</taxon>
        <taxon>Arthropoda</taxon>
        <taxon>Crustacea</taxon>
        <taxon>Multicrustacea</taxon>
        <taxon>Malacostraca</taxon>
        <taxon>Eumalacostraca</taxon>
        <taxon>Eucarida</taxon>
        <taxon>Decapoda</taxon>
        <taxon>Pleocyemata</taxon>
        <taxon>Astacidea</taxon>
        <taxon>Parastacoidea</taxon>
        <taxon>Parastacidae</taxon>
        <taxon>Paranephrops</taxon>
    </lineage>
</organism>
<keyword evidence="8 13" id="KW-1133">Transmembrane helix</keyword>
<evidence type="ECO:0000256" key="4">
    <source>
        <dbReference type="ARBA" id="ARBA00022448"/>
    </source>
</evidence>